<dbReference type="SMART" id="SM00609">
    <property type="entry name" value="VIT"/>
    <property type="match status" value="1"/>
</dbReference>
<organism evidence="3 4">
    <name type="scientific">Massilia hydrophila</name>
    <dbReference type="NCBI Taxonomy" id="3044279"/>
    <lineage>
        <taxon>Bacteria</taxon>
        <taxon>Pseudomonadati</taxon>
        <taxon>Pseudomonadota</taxon>
        <taxon>Betaproteobacteria</taxon>
        <taxon>Burkholderiales</taxon>
        <taxon>Oxalobacteraceae</taxon>
        <taxon>Telluria group</taxon>
        <taxon>Massilia</taxon>
    </lineage>
</organism>
<protein>
    <submittedName>
        <fullName evidence="3">VIT and VWA domain-containing protein</fullName>
    </submittedName>
</protein>
<sequence>MSAISPSCLENAPAFREAGRPSGCQPVLQSVQARGTAHGLLLEVSIEQAYVNPGSVNIEAVYSFPLPPGAVLLGLEFELGGRRLQGRVAERPDAEARYEAALEAGDTAVLLERAADGLYTVNVGNLLARETAVVRLRYALLLSLRQGQVRITLPSVVAPRFGDPAAARLRLHQVPLQDVRASYAFGLSLRLHGPLARGEVSSPSHALAARHADGHFDISLAQGHAAVLDRDFVLLVDGLADSAVATLGRDGDGYVALASFCPAPRSASKELPLRLKILVDCSGSMNGDGIRGARQALHEILARLGPDDRFSYSRFGSRVAHHSHTLLPATARTVREASDWIAGTCADMGNTELREALLSTIALGQPVEADILLVTDASVWDTDPLVASATRSGHRIFAVGVGAAPAASLLQRLARDTGGACELVGANEETQAAVLRMFQRMRQAPARAVSVAWDGPGAWQTAAGSVVFSGETVHALAGFAEAPPASALLAWTDGEGRACEQALVFDGAAVDGDTLARVAAAQRLETLPAPERHALAMRHGLVGDTTSYFLVQERAGDQRPATMPMLRAVPQMLAAGSSGMGSVARAAVPRQPAVWRRESTAEQVQAMLRTGVEDYERPAFLRRGSEGDPFLYRGQLRVFLATHAAALRGGAGPATFAEVEDALPASVLAQLRALAELGIPVRELLLCFIAALHACFHRDSLALRLLKRIGGIGARRRQPGELERRVAAIAKGAFEARHGGIAAYDLPAFLRKQAD</sequence>
<evidence type="ECO:0000259" key="2">
    <source>
        <dbReference type="PROSITE" id="PS51468"/>
    </source>
</evidence>
<reference evidence="3 4" key="1">
    <citation type="submission" date="2021-07" db="EMBL/GenBank/DDBJ databases">
        <title>Characterization of Violacein-producing bacteria and related species.</title>
        <authorList>
            <person name="Wilson H.S."/>
            <person name="De Leon M.E."/>
        </authorList>
    </citation>
    <scope>NUCLEOTIDE SEQUENCE [LARGE SCALE GENOMIC DNA]</scope>
    <source>
        <strain evidence="3 4">HSC-2F05</strain>
    </source>
</reference>
<dbReference type="SUPFAM" id="SSF53300">
    <property type="entry name" value="vWA-like"/>
    <property type="match status" value="1"/>
</dbReference>
<dbReference type="RefSeq" id="WP_225239200.1">
    <property type="nucleotide sequence ID" value="NZ_JAHYBX010000005.1"/>
</dbReference>
<dbReference type="InterPro" id="IPR002035">
    <property type="entry name" value="VWF_A"/>
</dbReference>
<dbReference type="PANTHER" id="PTHR45737:SF6">
    <property type="entry name" value="VON WILLEBRAND FACTOR A DOMAIN-CONTAINING PROTEIN 5A"/>
    <property type="match status" value="1"/>
</dbReference>
<dbReference type="Pfam" id="PF08487">
    <property type="entry name" value="VIT"/>
    <property type="match status" value="1"/>
</dbReference>
<dbReference type="InterPro" id="IPR013694">
    <property type="entry name" value="VIT"/>
</dbReference>
<feature type="domain" description="VIT" evidence="2">
    <location>
        <begin position="12"/>
        <end position="140"/>
    </location>
</feature>
<dbReference type="Proteomes" id="UP001198602">
    <property type="component" value="Unassembled WGS sequence"/>
</dbReference>
<dbReference type="PANTHER" id="PTHR45737">
    <property type="entry name" value="VON WILLEBRAND FACTOR A DOMAIN-CONTAINING PROTEIN 5A"/>
    <property type="match status" value="1"/>
</dbReference>
<proteinExistence type="predicted"/>
<evidence type="ECO:0000313" key="4">
    <source>
        <dbReference type="Proteomes" id="UP001198602"/>
    </source>
</evidence>
<dbReference type="PROSITE" id="PS51468">
    <property type="entry name" value="VIT"/>
    <property type="match status" value="1"/>
</dbReference>
<dbReference type="Pfam" id="PF13768">
    <property type="entry name" value="VWA_3"/>
    <property type="match status" value="1"/>
</dbReference>
<evidence type="ECO:0000313" key="3">
    <source>
        <dbReference type="EMBL" id="MCA1856944.1"/>
    </source>
</evidence>
<dbReference type="SMART" id="SM00327">
    <property type="entry name" value="VWA"/>
    <property type="match status" value="1"/>
</dbReference>
<evidence type="ECO:0000259" key="1">
    <source>
        <dbReference type="PROSITE" id="PS50234"/>
    </source>
</evidence>
<accession>A0ABS7YFD0</accession>
<dbReference type="InterPro" id="IPR036465">
    <property type="entry name" value="vWFA_dom_sf"/>
</dbReference>
<comment type="caution">
    <text evidence="3">The sequence shown here is derived from an EMBL/GenBank/DDBJ whole genome shotgun (WGS) entry which is preliminary data.</text>
</comment>
<name>A0ABS7YFD0_9BURK</name>
<gene>
    <name evidence="3" type="ORF">LE190_13545</name>
</gene>
<dbReference type="PROSITE" id="PS50234">
    <property type="entry name" value="VWFA"/>
    <property type="match status" value="1"/>
</dbReference>
<dbReference type="EMBL" id="JAHYBX010000005">
    <property type="protein sequence ID" value="MCA1856944.1"/>
    <property type="molecule type" value="Genomic_DNA"/>
</dbReference>
<dbReference type="Gene3D" id="3.40.50.410">
    <property type="entry name" value="von Willebrand factor, type A domain"/>
    <property type="match status" value="1"/>
</dbReference>
<feature type="domain" description="VWFA" evidence="1">
    <location>
        <begin position="274"/>
        <end position="441"/>
    </location>
</feature>
<keyword evidence="4" id="KW-1185">Reference proteome</keyword>